<comment type="caution">
    <text evidence="4">Lacks conserved residue(s) required for the propagation of feature annotation.</text>
</comment>
<proteinExistence type="inferred from homology"/>
<comment type="function">
    <text evidence="4">Nucleoside triphosphate pyrophosphatase that hydrolyzes dTTP and UTP. May have a dual role in cell division arrest and in preventing the incorporation of modified nucleotides into cellular nucleic acids.</text>
</comment>
<dbReference type="CDD" id="cd00555">
    <property type="entry name" value="Maf"/>
    <property type="match status" value="1"/>
</dbReference>
<comment type="cofactor">
    <cofactor evidence="1 4">
        <name>a divalent metal cation</name>
        <dbReference type="ChEBI" id="CHEBI:60240"/>
    </cofactor>
</comment>
<dbReference type="PIRSF" id="PIRSF006305">
    <property type="entry name" value="Maf"/>
    <property type="match status" value="1"/>
</dbReference>
<dbReference type="SUPFAM" id="SSF52972">
    <property type="entry name" value="ITPase-like"/>
    <property type="match status" value="1"/>
</dbReference>
<evidence type="ECO:0000256" key="3">
    <source>
        <dbReference type="ARBA" id="ARBA00023080"/>
    </source>
</evidence>
<evidence type="ECO:0000256" key="2">
    <source>
        <dbReference type="ARBA" id="ARBA00022801"/>
    </source>
</evidence>
<dbReference type="PANTHER" id="PTHR43213">
    <property type="entry name" value="BIFUNCTIONAL DTTP/UTP PYROPHOSPHATASE/METHYLTRANSFERASE PROTEIN-RELATED"/>
    <property type="match status" value="1"/>
</dbReference>
<sequence length="192" mass="22153">MKTLLPNKKIILASKSPRRQELLKGLDLIFDIKLKDVNEDFPANLPDNEVAAFLAEKKALAFENDLKEDEILITSDTTVLIDKKVLNKPKDKDDAIHMLRQLSGNIHHVITGVCIFDKTKKVVFDDMTEVHFKHLSNEEMEYYIDKYHPFDKAGSYGIQEWIGYAAVDKIIGSFYTVMGLPVHRIYEELKNW</sequence>
<feature type="site" description="Important for substrate specificity" evidence="4">
    <location>
        <position position="159"/>
    </location>
</feature>
<comment type="subcellular location">
    <subcellularLocation>
        <location evidence="4">Cytoplasm</location>
    </subcellularLocation>
</comment>
<comment type="catalytic activity">
    <reaction evidence="4">
        <text>UTP + H2O = UMP + diphosphate + H(+)</text>
        <dbReference type="Rhea" id="RHEA:29395"/>
        <dbReference type="ChEBI" id="CHEBI:15377"/>
        <dbReference type="ChEBI" id="CHEBI:15378"/>
        <dbReference type="ChEBI" id="CHEBI:33019"/>
        <dbReference type="ChEBI" id="CHEBI:46398"/>
        <dbReference type="ChEBI" id="CHEBI:57865"/>
        <dbReference type="EC" id="3.6.1.9"/>
    </reaction>
</comment>
<dbReference type="HAMAP" id="MF_00528">
    <property type="entry name" value="Maf"/>
    <property type="match status" value="1"/>
</dbReference>
<comment type="catalytic activity">
    <reaction evidence="4">
        <text>dTTP + H2O = dTMP + diphosphate + H(+)</text>
        <dbReference type="Rhea" id="RHEA:28534"/>
        <dbReference type="ChEBI" id="CHEBI:15377"/>
        <dbReference type="ChEBI" id="CHEBI:15378"/>
        <dbReference type="ChEBI" id="CHEBI:33019"/>
        <dbReference type="ChEBI" id="CHEBI:37568"/>
        <dbReference type="ChEBI" id="CHEBI:63528"/>
        <dbReference type="EC" id="3.6.1.9"/>
    </reaction>
</comment>
<dbReference type="Pfam" id="PF02545">
    <property type="entry name" value="Maf"/>
    <property type="match status" value="1"/>
</dbReference>
<organism evidence="5 6">
    <name type="scientific">Echinicola arenosa</name>
    <dbReference type="NCBI Taxonomy" id="2774144"/>
    <lineage>
        <taxon>Bacteria</taxon>
        <taxon>Pseudomonadati</taxon>
        <taxon>Bacteroidota</taxon>
        <taxon>Cytophagia</taxon>
        <taxon>Cytophagales</taxon>
        <taxon>Cyclobacteriaceae</taxon>
        <taxon>Echinicola</taxon>
    </lineage>
</organism>
<dbReference type="InterPro" id="IPR003697">
    <property type="entry name" value="Maf-like"/>
</dbReference>
<dbReference type="NCBIfam" id="TIGR00172">
    <property type="entry name" value="maf"/>
    <property type="match status" value="1"/>
</dbReference>
<dbReference type="InterPro" id="IPR029001">
    <property type="entry name" value="ITPase-like_fam"/>
</dbReference>
<feature type="site" description="Important for substrate specificity" evidence="4">
    <location>
        <position position="18"/>
    </location>
</feature>
<evidence type="ECO:0000313" key="6">
    <source>
        <dbReference type="Proteomes" id="UP000647133"/>
    </source>
</evidence>
<keyword evidence="4" id="KW-0963">Cytoplasm</keyword>
<dbReference type="EC" id="3.6.1.9" evidence="4"/>
<keyword evidence="2 4" id="KW-0378">Hydrolase</keyword>
<dbReference type="PANTHER" id="PTHR43213:SF5">
    <property type="entry name" value="BIFUNCTIONAL DTTP_UTP PYROPHOSPHATASE_METHYLTRANSFERASE PROTEIN-RELATED"/>
    <property type="match status" value="1"/>
</dbReference>
<feature type="active site" description="Proton acceptor" evidence="4">
    <location>
        <position position="76"/>
    </location>
</feature>
<evidence type="ECO:0000256" key="1">
    <source>
        <dbReference type="ARBA" id="ARBA00001968"/>
    </source>
</evidence>
<dbReference type="Proteomes" id="UP000647133">
    <property type="component" value="Unassembled WGS sequence"/>
</dbReference>
<keyword evidence="3 4" id="KW-0546">Nucleotide metabolism</keyword>
<reference evidence="5 6" key="1">
    <citation type="submission" date="2020-09" db="EMBL/GenBank/DDBJ databases">
        <title>Echinicola sp. CAU 1574 isolated from sand of Sido Beach.</title>
        <authorList>
            <person name="Kim W."/>
        </authorList>
    </citation>
    <scope>NUCLEOTIDE SEQUENCE [LARGE SCALE GENOMIC DNA]</scope>
    <source>
        <strain evidence="5 6">CAU 1574</strain>
    </source>
</reference>
<accession>A0ABR9ARC5</accession>
<dbReference type="Gene3D" id="3.90.950.10">
    <property type="match status" value="1"/>
</dbReference>
<comment type="caution">
    <text evidence="5">The sequence shown here is derived from an EMBL/GenBank/DDBJ whole genome shotgun (WGS) entry which is preliminary data.</text>
</comment>
<feature type="site" description="Important for substrate specificity" evidence="4">
    <location>
        <position position="77"/>
    </location>
</feature>
<dbReference type="RefSeq" id="WP_192012216.1">
    <property type="nucleotide sequence ID" value="NZ_JACYTQ010000013.1"/>
</dbReference>
<name>A0ABR9ARC5_9BACT</name>
<evidence type="ECO:0000313" key="5">
    <source>
        <dbReference type="EMBL" id="MBD8491337.1"/>
    </source>
</evidence>
<protein>
    <recommendedName>
        <fullName evidence="4">dTTP/UTP pyrophosphatase</fullName>
        <shortName evidence="4">dTTPase/UTPase</shortName>
        <ecNumber evidence="4">3.6.1.9</ecNumber>
    </recommendedName>
    <alternativeName>
        <fullName evidence="4">Nucleoside triphosphate pyrophosphatase</fullName>
    </alternativeName>
    <alternativeName>
        <fullName evidence="4">Nucleotide pyrophosphatase</fullName>
        <shortName evidence="4">Nucleotide PPase</shortName>
    </alternativeName>
</protein>
<gene>
    <name evidence="5" type="primary">maf</name>
    <name evidence="5" type="ORF">IFO69_21470</name>
</gene>
<keyword evidence="6" id="KW-1185">Reference proteome</keyword>
<dbReference type="EMBL" id="JACYTQ010000013">
    <property type="protein sequence ID" value="MBD8491337.1"/>
    <property type="molecule type" value="Genomic_DNA"/>
</dbReference>
<comment type="similarity">
    <text evidence="4">Belongs to the Maf family. YhdE subfamily.</text>
</comment>
<evidence type="ECO:0000256" key="4">
    <source>
        <dbReference type="HAMAP-Rule" id="MF_00528"/>
    </source>
</evidence>